<evidence type="ECO:0000313" key="2">
    <source>
        <dbReference type="Proteomes" id="UP000044071"/>
    </source>
</evidence>
<dbReference type="Proteomes" id="UP000044071">
    <property type="component" value="Unassembled WGS sequence"/>
</dbReference>
<organism evidence="1 2">
    <name type="scientific">Legionella massiliensis</name>
    <dbReference type="NCBI Taxonomy" id="1034943"/>
    <lineage>
        <taxon>Bacteria</taxon>
        <taxon>Pseudomonadati</taxon>
        <taxon>Pseudomonadota</taxon>
        <taxon>Gammaproteobacteria</taxon>
        <taxon>Legionellales</taxon>
        <taxon>Legionellaceae</taxon>
        <taxon>Legionella</taxon>
    </lineage>
</organism>
<sequence>MAKTIEKLVGERDKKRQIHEAINKILKLEEDEIRNIGEYHKIFTKLEQARFMAGSRGGSILEHLTDDDLLYIIGIFKQSLPLVNRNIERMEGEVASLSELGGQQIAIQSRMSRNSEEISTKEEQLGAPALEEPGFWDFYKADKAPGIFKSLILAIFSSPESIEAAREKCSAYQQDVETRKGLEVGIQLLRSDNEKQQTRFKSNESEINQKAHIPKALDDLKAQKDSMEENVTVLEEQARSFTSTEQREGIKKVIAKEPREDEDLQFNMDI</sequence>
<keyword evidence="2" id="KW-1185">Reference proteome</keyword>
<protein>
    <submittedName>
        <fullName evidence="1">Uncharacterized protein</fullName>
    </submittedName>
</protein>
<dbReference type="STRING" id="1034943.BN59_01983"/>
<dbReference type="OrthoDB" id="10016313at2"/>
<name>A0A078L0W8_9GAMM</name>
<gene>
    <name evidence="1" type="ORF">BN59_01983</name>
</gene>
<dbReference type="EMBL" id="CCSB01000002">
    <property type="protein sequence ID" value="CDZ77693.1"/>
    <property type="molecule type" value="Genomic_DNA"/>
</dbReference>
<dbReference type="AlphaFoldDB" id="A0A078L0W8"/>
<reference evidence="1 2" key="1">
    <citation type="submission" date="2014-06" db="EMBL/GenBank/DDBJ databases">
        <authorList>
            <person name="Urmite Genomes Urmite Genomes"/>
        </authorList>
    </citation>
    <scope>NUCLEOTIDE SEQUENCE [LARGE SCALE GENOMIC DNA]</scope>
</reference>
<proteinExistence type="predicted"/>
<accession>A0A078L0W8</accession>
<dbReference type="RefSeq" id="WP_043874188.1">
    <property type="nucleotide sequence ID" value="NZ_CCVW01000002.1"/>
</dbReference>
<evidence type="ECO:0000313" key="1">
    <source>
        <dbReference type="EMBL" id="CDZ77693.1"/>
    </source>
</evidence>